<dbReference type="STRING" id="531814.SAMN04487944_11855"/>
<dbReference type="InterPro" id="IPR014755">
    <property type="entry name" value="Cu-Rt/internalin_Ig-like"/>
</dbReference>
<sequence>MKKTLKVLSASSITAVALATAATPAAAASIESFTLQNGEEVSSLDLNLIKNNPSHESYSTYFTENGSLVSPIEFIEIDGQTYSNVDLNLAKQANPDASLDELVNEVTPVDSETELAVESVSAINANEVKVEFSTEVLESSAETQANYSFTAEAPSAVGNIDGSISDIELQEDGKSAIVRFANDTLVNSTTYKVTVENVLSTDHEKVSKFEDTFLFSGDNTAASLETVKVEGSDLLLTFDEEVDFTDAVLRVDGVEIALGTPTTTDAGDYTYKVDATGTVALEQGTHNLTLVGVADFAGNESNTLTTSYTVTDDVTAPTINTIEAVDSDTFKVTFSESVTQPSVKVLKGTTEFVATPVEGGPAKEYTINVASTAGANNLYADGEESISLSVEVSNYQDGVNLYGDTVEQSVTLSQDTDGPVLLNSSLNTVEEITGNTVVTVPFKGVDVSLEDASKVKVIDPDGIELTPTVAVNNGEPTDDSSEVAVTVTGTPKEGTYTVVFEAGAIVDGNSNENDKITTTADFSAEESYLTFGGDITPNPNNAIVVDYGVEVTSSALNVDNYKLDNAALPEGSTVVYTDASKEIVEVRLPESFVVVSDADYKFEITQDVKTADGEIIVADSTADTKTNHAENIKLIDNVSPELVSAKYVVDDSEDINATQLQLTFSEGLAALSADNPSVLDDFKVSVNDTTVNVINSSAVIAGENQLILTLDSEININQSTTVSIIPEGDDNSGIIITDDSAGLNPVDISTETVEETVIVTPAVVPAP</sequence>
<accession>A0A1H9UM14</accession>
<evidence type="ECO:0000313" key="3">
    <source>
        <dbReference type="EMBL" id="SES10505.1"/>
    </source>
</evidence>
<proteinExistence type="predicted"/>
<dbReference type="EMBL" id="FOGL01000018">
    <property type="protein sequence ID" value="SES10505.1"/>
    <property type="molecule type" value="Genomic_DNA"/>
</dbReference>
<feature type="chain" id="PRO_5011548726" description="Ig-like domain-containing protein" evidence="2">
    <location>
        <begin position="28"/>
        <end position="767"/>
    </location>
</feature>
<organism evidence="3 4">
    <name type="scientific">Gracilibacillus ureilyticus</name>
    <dbReference type="NCBI Taxonomy" id="531814"/>
    <lineage>
        <taxon>Bacteria</taxon>
        <taxon>Bacillati</taxon>
        <taxon>Bacillota</taxon>
        <taxon>Bacilli</taxon>
        <taxon>Bacillales</taxon>
        <taxon>Bacillaceae</taxon>
        <taxon>Gracilibacillus</taxon>
    </lineage>
</organism>
<dbReference type="AlphaFoldDB" id="A0A1H9UM14"/>
<name>A0A1H9UM14_9BACI</name>
<dbReference type="Gene3D" id="2.60.40.1220">
    <property type="match status" value="1"/>
</dbReference>
<evidence type="ECO:0000256" key="1">
    <source>
        <dbReference type="ARBA" id="ARBA00022729"/>
    </source>
</evidence>
<evidence type="ECO:0000313" key="4">
    <source>
        <dbReference type="Proteomes" id="UP000199687"/>
    </source>
</evidence>
<protein>
    <recommendedName>
        <fullName evidence="5">Ig-like domain-containing protein</fullName>
    </recommendedName>
</protein>
<keyword evidence="4" id="KW-1185">Reference proteome</keyword>
<evidence type="ECO:0008006" key="5">
    <source>
        <dbReference type="Google" id="ProtNLM"/>
    </source>
</evidence>
<evidence type="ECO:0000256" key="2">
    <source>
        <dbReference type="SAM" id="SignalP"/>
    </source>
</evidence>
<dbReference type="Proteomes" id="UP000199687">
    <property type="component" value="Unassembled WGS sequence"/>
</dbReference>
<gene>
    <name evidence="3" type="ORF">SAMN04487944_11855</name>
</gene>
<dbReference type="RefSeq" id="WP_089742918.1">
    <property type="nucleotide sequence ID" value="NZ_FOGL01000018.1"/>
</dbReference>
<feature type="signal peptide" evidence="2">
    <location>
        <begin position="1"/>
        <end position="27"/>
    </location>
</feature>
<keyword evidence="1 2" id="KW-0732">Signal</keyword>
<dbReference type="OrthoDB" id="2440872at2"/>
<reference evidence="3 4" key="1">
    <citation type="submission" date="2016-10" db="EMBL/GenBank/DDBJ databases">
        <authorList>
            <person name="de Groot N.N."/>
        </authorList>
    </citation>
    <scope>NUCLEOTIDE SEQUENCE [LARGE SCALE GENOMIC DNA]</scope>
    <source>
        <strain evidence="3 4">CGMCC 1.7727</strain>
    </source>
</reference>